<name>A0A9J6DX01_RHIMP</name>
<evidence type="ECO:0000313" key="3">
    <source>
        <dbReference type="Proteomes" id="UP000821866"/>
    </source>
</evidence>
<keyword evidence="3" id="KW-1185">Reference proteome</keyword>
<dbReference type="EMBL" id="JABSTU010000007">
    <property type="protein sequence ID" value="KAH8026540.1"/>
    <property type="molecule type" value="Genomic_DNA"/>
</dbReference>
<feature type="compositionally biased region" description="Polar residues" evidence="1">
    <location>
        <begin position="10"/>
        <end position="20"/>
    </location>
</feature>
<sequence length="81" mass="9021">MDDTGKGDNNLANGEQQSHPARQADHGILEHQQKNISTKPDEDFQHFVEYYVRVPEGSTTVLGIMGRMDLVDQVTGGLRLL</sequence>
<reference evidence="2" key="1">
    <citation type="journal article" date="2020" name="Cell">
        <title>Large-Scale Comparative Analyses of Tick Genomes Elucidate Their Genetic Diversity and Vector Capacities.</title>
        <authorList>
            <consortium name="Tick Genome and Microbiome Consortium (TIGMIC)"/>
            <person name="Jia N."/>
            <person name="Wang J."/>
            <person name="Shi W."/>
            <person name="Du L."/>
            <person name="Sun Y."/>
            <person name="Zhan W."/>
            <person name="Jiang J.F."/>
            <person name="Wang Q."/>
            <person name="Zhang B."/>
            <person name="Ji P."/>
            <person name="Bell-Sakyi L."/>
            <person name="Cui X.M."/>
            <person name="Yuan T.T."/>
            <person name="Jiang B.G."/>
            <person name="Yang W.F."/>
            <person name="Lam T.T."/>
            <person name="Chang Q.C."/>
            <person name="Ding S.J."/>
            <person name="Wang X.J."/>
            <person name="Zhu J.G."/>
            <person name="Ruan X.D."/>
            <person name="Zhao L."/>
            <person name="Wei J.T."/>
            <person name="Ye R.Z."/>
            <person name="Que T.C."/>
            <person name="Du C.H."/>
            <person name="Zhou Y.H."/>
            <person name="Cheng J.X."/>
            <person name="Dai P.F."/>
            <person name="Guo W.B."/>
            <person name="Han X.H."/>
            <person name="Huang E.J."/>
            <person name="Li L.F."/>
            <person name="Wei W."/>
            <person name="Gao Y.C."/>
            <person name="Liu J.Z."/>
            <person name="Shao H.Z."/>
            <person name="Wang X."/>
            <person name="Wang C.C."/>
            <person name="Yang T.C."/>
            <person name="Huo Q.B."/>
            <person name="Li W."/>
            <person name="Chen H.Y."/>
            <person name="Chen S.E."/>
            <person name="Zhou L.G."/>
            <person name="Ni X.B."/>
            <person name="Tian J.H."/>
            <person name="Sheng Y."/>
            <person name="Liu T."/>
            <person name="Pan Y.S."/>
            <person name="Xia L.Y."/>
            <person name="Li J."/>
            <person name="Zhao F."/>
            <person name="Cao W.C."/>
        </authorList>
    </citation>
    <scope>NUCLEOTIDE SEQUENCE</scope>
    <source>
        <strain evidence="2">Rmic-2018</strain>
    </source>
</reference>
<accession>A0A9J6DX01</accession>
<protein>
    <submittedName>
        <fullName evidence="2">Uncharacterized protein</fullName>
    </submittedName>
</protein>
<gene>
    <name evidence="2" type="ORF">HPB51_021152</name>
</gene>
<feature type="region of interest" description="Disordered" evidence="1">
    <location>
        <begin position="1"/>
        <end position="40"/>
    </location>
</feature>
<organism evidence="2 3">
    <name type="scientific">Rhipicephalus microplus</name>
    <name type="common">Cattle tick</name>
    <name type="synonym">Boophilus microplus</name>
    <dbReference type="NCBI Taxonomy" id="6941"/>
    <lineage>
        <taxon>Eukaryota</taxon>
        <taxon>Metazoa</taxon>
        <taxon>Ecdysozoa</taxon>
        <taxon>Arthropoda</taxon>
        <taxon>Chelicerata</taxon>
        <taxon>Arachnida</taxon>
        <taxon>Acari</taxon>
        <taxon>Parasitiformes</taxon>
        <taxon>Ixodida</taxon>
        <taxon>Ixodoidea</taxon>
        <taxon>Ixodidae</taxon>
        <taxon>Rhipicephalinae</taxon>
        <taxon>Rhipicephalus</taxon>
        <taxon>Boophilus</taxon>
    </lineage>
</organism>
<evidence type="ECO:0000313" key="2">
    <source>
        <dbReference type="EMBL" id="KAH8026540.1"/>
    </source>
</evidence>
<dbReference type="AlphaFoldDB" id="A0A9J6DX01"/>
<dbReference type="Proteomes" id="UP000821866">
    <property type="component" value="Unassembled WGS sequence"/>
</dbReference>
<proteinExistence type="predicted"/>
<evidence type="ECO:0000256" key="1">
    <source>
        <dbReference type="SAM" id="MobiDB-lite"/>
    </source>
</evidence>
<feature type="compositionally biased region" description="Basic and acidic residues" evidence="1">
    <location>
        <begin position="22"/>
        <end position="40"/>
    </location>
</feature>
<comment type="caution">
    <text evidence="2">The sequence shown here is derived from an EMBL/GenBank/DDBJ whole genome shotgun (WGS) entry which is preliminary data.</text>
</comment>
<reference evidence="2" key="2">
    <citation type="submission" date="2021-09" db="EMBL/GenBank/DDBJ databases">
        <authorList>
            <person name="Jia N."/>
            <person name="Wang J."/>
            <person name="Shi W."/>
            <person name="Du L."/>
            <person name="Sun Y."/>
            <person name="Zhan W."/>
            <person name="Jiang J."/>
            <person name="Wang Q."/>
            <person name="Zhang B."/>
            <person name="Ji P."/>
            <person name="Sakyi L.B."/>
            <person name="Cui X."/>
            <person name="Yuan T."/>
            <person name="Jiang B."/>
            <person name="Yang W."/>
            <person name="Lam T.T.-Y."/>
            <person name="Chang Q."/>
            <person name="Ding S."/>
            <person name="Wang X."/>
            <person name="Zhu J."/>
            <person name="Ruan X."/>
            <person name="Zhao L."/>
            <person name="Wei J."/>
            <person name="Que T."/>
            <person name="Du C."/>
            <person name="Cheng J."/>
            <person name="Dai P."/>
            <person name="Han X."/>
            <person name="Huang E."/>
            <person name="Gao Y."/>
            <person name="Liu J."/>
            <person name="Shao H."/>
            <person name="Ye R."/>
            <person name="Li L."/>
            <person name="Wei W."/>
            <person name="Wang X."/>
            <person name="Wang C."/>
            <person name="Huo Q."/>
            <person name="Li W."/>
            <person name="Guo W."/>
            <person name="Chen H."/>
            <person name="Chen S."/>
            <person name="Zhou L."/>
            <person name="Zhou L."/>
            <person name="Ni X."/>
            <person name="Tian J."/>
            <person name="Zhou Y."/>
            <person name="Sheng Y."/>
            <person name="Liu T."/>
            <person name="Pan Y."/>
            <person name="Xia L."/>
            <person name="Li J."/>
            <person name="Zhao F."/>
            <person name="Cao W."/>
        </authorList>
    </citation>
    <scope>NUCLEOTIDE SEQUENCE</scope>
    <source>
        <strain evidence="2">Rmic-2018</strain>
        <tissue evidence="2">Larvae</tissue>
    </source>
</reference>